<dbReference type="RefSeq" id="WP_237872203.1">
    <property type="nucleotide sequence ID" value="NZ_JAKLTR010000007.1"/>
</dbReference>
<name>A0ABS9KS45_9BACT</name>
<evidence type="ECO:0000313" key="1">
    <source>
        <dbReference type="EMBL" id="MCG2615134.1"/>
    </source>
</evidence>
<organism evidence="1 2">
    <name type="scientific">Terrimonas ginsenosidimutans</name>
    <dbReference type="NCBI Taxonomy" id="2908004"/>
    <lineage>
        <taxon>Bacteria</taxon>
        <taxon>Pseudomonadati</taxon>
        <taxon>Bacteroidota</taxon>
        <taxon>Chitinophagia</taxon>
        <taxon>Chitinophagales</taxon>
        <taxon>Chitinophagaceae</taxon>
        <taxon>Terrimonas</taxon>
    </lineage>
</organism>
<dbReference type="Proteomes" id="UP001165367">
    <property type="component" value="Unassembled WGS sequence"/>
</dbReference>
<protein>
    <submittedName>
        <fullName evidence="1">Uncharacterized protein</fullName>
    </submittedName>
</protein>
<accession>A0ABS9KS45</accession>
<gene>
    <name evidence="1" type="ORF">LZZ85_12615</name>
</gene>
<keyword evidence="2" id="KW-1185">Reference proteome</keyword>
<reference evidence="1" key="1">
    <citation type="submission" date="2022-01" db="EMBL/GenBank/DDBJ databases">
        <authorList>
            <person name="Jo J.-H."/>
            <person name="Im W.-T."/>
        </authorList>
    </citation>
    <scope>NUCLEOTIDE SEQUENCE</scope>
    <source>
        <strain evidence="1">NA20</strain>
    </source>
</reference>
<evidence type="ECO:0000313" key="2">
    <source>
        <dbReference type="Proteomes" id="UP001165367"/>
    </source>
</evidence>
<comment type="caution">
    <text evidence="1">The sequence shown here is derived from an EMBL/GenBank/DDBJ whole genome shotgun (WGS) entry which is preliminary data.</text>
</comment>
<sequence length="219" mass="24134">MASFIVGLSMVAGATAQTSSTSIQFNKTMRPALSVELMNNTADAEATILERLHSAGYNPETTGSLFWKNNKKDGFYIFNNVSLASVGNKKIDMYFKIVSKNKEEINNSIVYLLLTTGNENFVSPESDPALWAGAESFLQGFPASTTAYSLEQDIKKQETLVTDSRKKIASLLKDGQGIEDKIKLLQADLIKNQSDQAEQQINADLQLKSLNTLKLKRKA</sequence>
<dbReference type="EMBL" id="JAKLTR010000007">
    <property type="protein sequence ID" value="MCG2615134.1"/>
    <property type="molecule type" value="Genomic_DNA"/>
</dbReference>
<proteinExistence type="predicted"/>